<dbReference type="SUPFAM" id="SSF51283">
    <property type="entry name" value="dUTPase-like"/>
    <property type="match status" value="1"/>
</dbReference>
<dbReference type="CDD" id="cd07557">
    <property type="entry name" value="trimeric_dUTPase"/>
    <property type="match status" value="1"/>
</dbReference>
<evidence type="ECO:0000256" key="18">
    <source>
        <dbReference type="ARBA" id="ARBA00023268"/>
    </source>
</evidence>
<dbReference type="GO" id="GO:0046718">
    <property type="term" value="P:symbiont entry into host cell"/>
    <property type="evidence" value="ECO:0007669"/>
    <property type="project" value="UniProtKB-KW"/>
</dbReference>
<sequence length="1122" mass="128607">MWKTGTFSEAVPARDNMPSLWKEGAYAKRLPAKEEQGYEAAGKQQEGATCGAVRAPYVVTEAPPKIEARIGTTWKELLVDTGADRTIVRKHDNTGIPKGRIKLQGIGGIIEGEKWDQVEIQYKGKSIRGTLVVLPSSPVEVLGRDNMGELGIGLIMANLEEKKIPVTQVKLKEGCKGPHIAQWPLTREKLEGLKEIIDRLEKEGKLGRAPPHWTCNTPIFCIKKKSGKWRMLIDFRELNKQTEDLAEAQLGLPHPGGLQKKKHVTVLDIGDAYFTIPLYEPYRQYTCFTLLSPNNLGPCVRYYWRVLPQGWKLSPSVYQFTMQKILKDWIEVHPMIQFGIYMDDIYIGSDLEIAEHRKIVEELANYIAQFGFMLPEDKRQEGYPAKWLGFELHPDKWKFQKHTLADLKEGTITLNKLQKLVGDLVWRQSLIGKSIPNILKLMEGDRALQSERQIEKIHVQEWETCKRKLAEMEGNYYDEEKDIYGQIDWGNKAIEYIVFQEKGKPLWVNVVHNIKNLSQPQQIIKAAQKLTQEVIVRTGKIPWILLPGKEEDWILEVQIGNITWMPSFWSCFRGSVRWKRRNVVTEVVEGPTYYTDGGKKNGIGNLGYIASTGEKYRIHEEGTNQQLELRAIEEACKQGPSKMNIVTDSRYAYEFMLRNWDEEVIKNPIQARIMKIIHEKEKVGVHWVPGHRGIPQNEEIDQYISEIFLAKEGEGILPKREEDAGYDLICPQEIHIPAGQVRKIPIDLRLNLKKNQWAMIGTKSSFASKGVFVQGGIIDSGYQGTIQVVVYNSNEMEVIIPQGRKFAQLIIMPLIHEELEPWGETRKTERGKQGFGSTGAYWIENIPKAEEDHNKWHQDANSLHLEFGIPRSAAEDIVQQCEVCQENKMPSTLRGGNKRGIDHWQVDYTHYEDKILLVWVETNSGLIYAEKVKGETGQEFRIQVMKWYAMFNPKSLQSDNGPAFVAEPTQLLMKYLGIEHTTGVPWNPQSQALVERTHQTLKHTLEKFIPMFVAFDSALAAALITLNIKRKGGLGTSPMDIFIFNKEQQRIQQQSHMNESKIRFCYYRVRKKGHPGDWQGPTQVLWEGEGAIVVKDKPTERYFVVTNKDVRFIPPPKEIQKE</sequence>
<dbReference type="InterPro" id="IPR018061">
    <property type="entry name" value="Retropepsins"/>
</dbReference>
<dbReference type="SUPFAM" id="SSF53098">
    <property type="entry name" value="Ribonuclease H-like"/>
    <property type="match status" value="2"/>
</dbReference>
<dbReference type="GO" id="GO:0003964">
    <property type="term" value="F:RNA-directed DNA polymerase activity"/>
    <property type="evidence" value="ECO:0007669"/>
    <property type="project" value="UniProtKB-KW"/>
</dbReference>
<dbReference type="InterPro" id="IPR021109">
    <property type="entry name" value="Peptidase_aspartic_dom_sf"/>
</dbReference>
<evidence type="ECO:0000256" key="17">
    <source>
        <dbReference type="ARBA" id="ARBA00023195"/>
    </source>
</evidence>
<feature type="domain" description="RNase H type-1" evidence="29">
    <location>
        <begin position="587"/>
        <end position="709"/>
    </location>
</feature>
<comment type="similarity">
    <text evidence="2 25">Belongs to the retroviral Pol polyprotein family.</text>
</comment>
<dbReference type="Pfam" id="PF06815">
    <property type="entry name" value="RVT_connect"/>
    <property type="match status" value="1"/>
</dbReference>
<evidence type="ECO:0000256" key="25">
    <source>
        <dbReference type="RuleBase" id="RU004064"/>
    </source>
</evidence>
<evidence type="ECO:0000256" key="15">
    <source>
        <dbReference type="ARBA" id="ARBA00023125"/>
    </source>
</evidence>
<dbReference type="InterPro" id="IPR036397">
    <property type="entry name" value="RNaseH_sf"/>
</dbReference>
<dbReference type="Gene3D" id="3.10.10.10">
    <property type="entry name" value="HIV Type 1 Reverse Transcriptase, subunit A, domain 1"/>
    <property type="match status" value="1"/>
</dbReference>
<dbReference type="Pfam" id="PF00077">
    <property type="entry name" value="RVP"/>
    <property type="match status" value="1"/>
</dbReference>
<evidence type="ECO:0000259" key="28">
    <source>
        <dbReference type="PROSITE" id="PS50878"/>
    </source>
</evidence>
<keyword evidence="14" id="KW-0695">RNA-directed DNA polymerase</keyword>
<evidence type="ECO:0000256" key="8">
    <source>
        <dbReference type="ARBA" id="ARBA00022750"/>
    </source>
</evidence>
<evidence type="ECO:0000256" key="10">
    <source>
        <dbReference type="ARBA" id="ARBA00022771"/>
    </source>
</evidence>
<feature type="domain" description="Reverse transcriptase" evidence="28">
    <location>
        <begin position="203"/>
        <end position="392"/>
    </location>
</feature>
<keyword evidence="7" id="KW-0479">Metal-binding</keyword>
<dbReference type="Pfam" id="PF00552">
    <property type="entry name" value="IN_DBD_C"/>
    <property type="match status" value="1"/>
</dbReference>
<dbReference type="InterPro" id="IPR017856">
    <property type="entry name" value="Integrase-like_N"/>
</dbReference>
<evidence type="ECO:0000256" key="3">
    <source>
        <dbReference type="ARBA" id="ARBA00022670"/>
    </source>
</evidence>
<keyword evidence="8 25" id="KW-0064">Aspartyl protease</keyword>
<keyword evidence="18" id="KW-0511">Multifunctional enzyme</keyword>
<organism evidence="32">
    <name type="scientific">Visna-maedi virus</name>
    <dbReference type="NCBI Taxonomy" id="2169971"/>
    <lineage>
        <taxon>Viruses</taxon>
        <taxon>Riboviria</taxon>
        <taxon>Pararnavirae</taxon>
        <taxon>Artverviricota</taxon>
        <taxon>Revtraviricetes</taxon>
        <taxon>Ortervirales</taxon>
        <taxon>Retroviridae</taxon>
        <taxon>Orthoretrovirinae</taxon>
        <taxon>Lentivirus</taxon>
        <taxon>Lentivirus ovivismae</taxon>
    </lineage>
</organism>
<dbReference type="GO" id="GO:0044826">
    <property type="term" value="P:viral genome integration into host DNA"/>
    <property type="evidence" value="ECO:0007669"/>
    <property type="project" value="UniProtKB-KW"/>
</dbReference>
<feature type="domain" description="Peptidase A2" evidence="26">
    <location>
        <begin position="75"/>
        <end position="146"/>
    </location>
</feature>
<evidence type="ECO:0000256" key="6">
    <source>
        <dbReference type="ARBA" id="ARBA00022722"/>
    </source>
</evidence>
<dbReference type="InterPro" id="IPR033704">
    <property type="entry name" value="dUTPase_trimeric"/>
</dbReference>
<dbReference type="Gene3D" id="2.40.70.10">
    <property type="entry name" value="Acid Proteases"/>
    <property type="match status" value="1"/>
</dbReference>
<dbReference type="PROSITE" id="PS50876">
    <property type="entry name" value="ZF_INTEGRASE"/>
    <property type="match status" value="1"/>
</dbReference>
<evidence type="ECO:0000256" key="13">
    <source>
        <dbReference type="ARBA" id="ARBA00022908"/>
    </source>
</evidence>
<dbReference type="SUPFAM" id="SSF50122">
    <property type="entry name" value="DNA-binding domain of retroviral integrase"/>
    <property type="match status" value="1"/>
</dbReference>
<protein>
    <recommendedName>
        <fullName evidence="22">Pol polyprotein</fullName>
    </recommendedName>
</protein>
<dbReference type="Pfam" id="PF00692">
    <property type="entry name" value="dUTPase"/>
    <property type="match status" value="1"/>
</dbReference>
<dbReference type="InterPro" id="IPR029054">
    <property type="entry name" value="dUTPase-like"/>
</dbReference>
<dbReference type="PROSITE" id="PS50878">
    <property type="entry name" value="RT_POL"/>
    <property type="match status" value="1"/>
</dbReference>
<dbReference type="PROSITE" id="PS50994">
    <property type="entry name" value="INTEGRASE"/>
    <property type="match status" value="1"/>
</dbReference>
<dbReference type="Pfam" id="PF02022">
    <property type="entry name" value="Integrase_Zn"/>
    <property type="match status" value="1"/>
</dbReference>
<dbReference type="InterPro" id="IPR036862">
    <property type="entry name" value="Integrase_C_dom_sf_retrovir"/>
</dbReference>
<evidence type="ECO:0000256" key="16">
    <source>
        <dbReference type="ARBA" id="ARBA00023172"/>
    </source>
</evidence>
<dbReference type="InterPro" id="IPR003308">
    <property type="entry name" value="Integrase_Zn-bd_dom_N"/>
</dbReference>
<dbReference type="GO" id="GO:0075713">
    <property type="term" value="P:establishment of integrated proviral latency"/>
    <property type="evidence" value="ECO:0007669"/>
    <property type="project" value="UniProtKB-KW"/>
</dbReference>
<evidence type="ECO:0000259" key="26">
    <source>
        <dbReference type="PROSITE" id="PS50175"/>
    </source>
</evidence>
<comment type="catalytic activity">
    <reaction evidence="1">
        <text>3'-end directed exonucleolytic cleavage of viral RNA-DNA hybrid.</text>
        <dbReference type="EC" id="3.1.13.2"/>
    </reaction>
</comment>
<evidence type="ECO:0000256" key="12">
    <source>
        <dbReference type="ARBA" id="ARBA00022833"/>
    </source>
</evidence>
<dbReference type="InterPro" id="IPR010659">
    <property type="entry name" value="RVT_connect"/>
</dbReference>
<keyword evidence="3 25" id="KW-0645">Protease</keyword>
<evidence type="ECO:0000256" key="22">
    <source>
        <dbReference type="ARBA" id="ARBA00023479"/>
    </source>
</evidence>
<dbReference type="InterPro" id="IPR001969">
    <property type="entry name" value="Aspartic_peptidase_AS"/>
</dbReference>
<dbReference type="MEROPS" id="A02.006"/>
<name>Q8J4V1_9RETR</name>
<evidence type="ECO:0000256" key="20">
    <source>
        <dbReference type="ARBA" id="ARBA00023415"/>
    </source>
</evidence>
<evidence type="ECO:0000256" key="11">
    <source>
        <dbReference type="ARBA" id="ARBA00022801"/>
    </source>
</evidence>
<dbReference type="PANTHER" id="PTHR41694:SF3">
    <property type="entry name" value="RNA-DIRECTED DNA POLYMERASE-RELATED"/>
    <property type="match status" value="1"/>
</dbReference>
<dbReference type="PROSITE" id="PS50879">
    <property type="entry name" value="RNASE_H_1"/>
    <property type="match status" value="1"/>
</dbReference>
<keyword evidence="5" id="KW-0548">Nucleotidyltransferase</keyword>
<evidence type="ECO:0000256" key="9">
    <source>
        <dbReference type="ARBA" id="ARBA00022759"/>
    </source>
</evidence>
<keyword evidence="15" id="KW-0238">DNA-binding</keyword>
<keyword evidence="16" id="KW-0233">DNA recombination</keyword>
<dbReference type="GO" id="GO:0006508">
    <property type="term" value="P:proteolysis"/>
    <property type="evidence" value="ECO:0007669"/>
    <property type="project" value="UniProtKB-KW"/>
</dbReference>
<feature type="DNA-binding region" description="Integrase-type" evidence="24">
    <location>
        <begin position="1063"/>
        <end position="1115"/>
    </location>
</feature>
<dbReference type="InterPro" id="IPR001037">
    <property type="entry name" value="Integrase_C_retrovir"/>
</dbReference>
<feature type="domain" description="Integrase catalytic" evidence="30">
    <location>
        <begin position="886"/>
        <end position="1046"/>
    </location>
</feature>
<dbReference type="Pfam" id="PF00075">
    <property type="entry name" value="RNase_H"/>
    <property type="match status" value="1"/>
</dbReference>
<evidence type="ECO:0000256" key="24">
    <source>
        <dbReference type="PROSITE-ProRule" id="PRU00506"/>
    </source>
</evidence>
<dbReference type="EMBL" id="AY101611">
    <property type="protein sequence ID" value="AAM51650.1"/>
    <property type="molecule type" value="mRNA"/>
</dbReference>
<evidence type="ECO:0000256" key="23">
    <source>
        <dbReference type="PROSITE-ProRule" id="PRU00450"/>
    </source>
</evidence>
<evidence type="ECO:0000256" key="14">
    <source>
        <dbReference type="ARBA" id="ARBA00022918"/>
    </source>
</evidence>
<keyword evidence="12" id="KW-0862">Zinc</keyword>
<evidence type="ECO:0000259" key="30">
    <source>
        <dbReference type="PROSITE" id="PS50994"/>
    </source>
</evidence>
<dbReference type="SUPFAM" id="SSF50630">
    <property type="entry name" value="Acid proteases"/>
    <property type="match status" value="1"/>
</dbReference>
<keyword evidence="4" id="KW-0808">Transferase</keyword>
<dbReference type="PANTHER" id="PTHR41694">
    <property type="entry name" value="ENDOGENOUS RETROVIRUS GROUP K MEMBER POL PROTEIN"/>
    <property type="match status" value="1"/>
</dbReference>
<dbReference type="GO" id="GO:0004190">
    <property type="term" value="F:aspartic-type endopeptidase activity"/>
    <property type="evidence" value="ECO:0007669"/>
    <property type="project" value="UniProtKB-KW"/>
</dbReference>
<comment type="function">
    <text evidence="21">During replicative cycle of retroviruses, the reverse-transcribed viral DNA is integrated into the host chromosome by the viral integrase enzyme. RNase H activity is associated with the reverse transcriptase.</text>
</comment>
<dbReference type="InterPro" id="IPR002156">
    <property type="entry name" value="RNaseH_domain"/>
</dbReference>
<keyword evidence="13" id="KW-0229">DNA integration</keyword>
<dbReference type="InterPro" id="IPR001584">
    <property type="entry name" value="Integrase_cat-core"/>
</dbReference>
<evidence type="ECO:0000259" key="29">
    <source>
        <dbReference type="PROSITE" id="PS50879"/>
    </source>
</evidence>
<evidence type="ECO:0000256" key="1">
    <source>
        <dbReference type="ARBA" id="ARBA00000379"/>
    </source>
</evidence>
<dbReference type="Pfam" id="PF00665">
    <property type="entry name" value="rve"/>
    <property type="match status" value="1"/>
</dbReference>
<dbReference type="InterPro" id="IPR036157">
    <property type="entry name" value="dUTPase-like_sf"/>
</dbReference>
<dbReference type="Gene3D" id="1.10.10.200">
    <property type="match status" value="1"/>
</dbReference>
<dbReference type="Gene3D" id="2.30.30.10">
    <property type="entry name" value="Integrase, C-terminal domain superfamily, retroviral"/>
    <property type="match status" value="1"/>
</dbReference>
<dbReference type="PROSITE" id="PS50175">
    <property type="entry name" value="ASP_PROT_RETROV"/>
    <property type="match status" value="1"/>
</dbReference>
<dbReference type="PROSITE" id="PS51027">
    <property type="entry name" value="INTEGRASE_DBD"/>
    <property type="match status" value="1"/>
</dbReference>
<dbReference type="Gene3D" id="3.30.70.270">
    <property type="match status" value="3"/>
</dbReference>
<feature type="domain" description="Integrase-type" evidence="27">
    <location>
        <begin position="844"/>
        <end position="885"/>
    </location>
</feature>
<evidence type="ECO:0000259" key="31">
    <source>
        <dbReference type="PROSITE" id="PS51027"/>
    </source>
</evidence>
<keyword evidence="6" id="KW-0540">Nuclease</keyword>
<dbReference type="Gene3D" id="3.30.420.10">
    <property type="entry name" value="Ribonuclease H-like superfamily/Ribonuclease H"/>
    <property type="match status" value="2"/>
</dbReference>
<dbReference type="Pfam" id="PF00078">
    <property type="entry name" value="RVT_1"/>
    <property type="match status" value="1"/>
</dbReference>
<dbReference type="InterPro" id="IPR000477">
    <property type="entry name" value="RT_dom"/>
</dbReference>
<evidence type="ECO:0000256" key="4">
    <source>
        <dbReference type="ARBA" id="ARBA00022679"/>
    </source>
</evidence>
<dbReference type="GO" id="GO:0008270">
    <property type="term" value="F:zinc ion binding"/>
    <property type="evidence" value="ECO:0007669"/>
    <property type="project" value="UniProtKB-KW"/>
</dbReference>
<dbReference type="GO" id="GO:0004533">
    <property type="term" value="F:exoribonuclease H activity"/>
    <property type="evidence" value="ECO:0007669"/>
    <property type="project" value="UniProtKB-EC"/>
</dbReference>
<proteinExistence type="evidence at transcript level"/>
<evidence type="ECO:0000256" key="2">
    <source>
        <dbReference type="ARBA" id="ARBA00009555"/>
    </source>
</evidence>
<dbReference type="SUPFAM" id="SSF56672">
    <property type="entry name" value="DNA/RNA polymerases"/>
    <property type="match status" value="1"/>
</dbReference>
<dbReference type="InterPro" id="IPR012337">
    <property type="entry name" value="RNaseH-like_sf"/>
</dbReference>
<keyword evidence="9" id="KW-0255">Endonuclease</keyword>
<keyword evidence="11 25" id="KW-0378">Hydrolase</keyword>
<evidence type="ECO:0000256" key="5">
    <source>
        <dbReference type="ARBA" id="ARBA00022695"/>
    </source>
</evidence>
<dbReference type="GO" id="GO:0006310">
    <property type="term" value="P:DNA recombination"/>
    <property type="evidence" value="ECO:0007669"/>
    <property type="project" value="UniProtKB-KW"/>
</dbReference>
<dbReference type="InterPro" id="IPR043128">
    <property type="entry name" value="Rev_trsase/Diguanyl_cyclase"/>
</dbReference>
<evidence type="ECO:0000259" key="27">
    <source>
        <dbReference type="PROSITE" id="PS50876"/>
    </source>
</evidence>
<dbReference type="Gene3D" id="2.70.40.10">
    <property type="match status" value="1"/>
</dbReference>
<evidence type="ECO:0000256" key="7">
    <source>
        <dbReference type="ARBA" id="ARBA00022723"/>
    </source>
</evidence>
<dbReference type="InterPro" id="IPR043502">
    <property type="entry name" value="DNA/RNA_pol_sf"/>
</dbReference>
<dbReference type="GO" id="GO:0015074">
    <property type="term" value="P:DNA integration"/>
    <property type="evidence" value="ECO:0007669"/>
    <property type="project" value="UniProtKB-KW"/>
</dbReference>
<evidence type="ECO:0000256" key="21">
    <source>
        <dbReference type="ARBA" id="ARBA00023429"/>
    </source>
</evidence>
<dbReference type="PROSITE" id="PS00141">
    <property type="entry name" value="ASP_PROTEASE"/>
    <property type="match status" value="1"/>
</dbReference>
<keyword evidence="17" id="KW-1179">Viral genome integration</keyword>
<comment type="catalytic activity">
    <reaction evidence="20">
        <text>Endohydrolysis of RNA in RNA/DNA hybrids. Three different cleavage modes: 1. sequence-specific internal cleavage of RNA. Human immunodeficiency virus type 1 and Moloney murine leukemia virus enzymes prefer to cleave the RNA strand one nucleotide away from the RNA-DNA junction. 2. RNA 5'-end directed cleavage 13-19 nucleotides from the RNA end. 3. DNA 3'-end directed cleavage 15-20 nucleotides away from the primer terminus.</text>
        <dbReference type="EC" id="3.1.26.13"/>
    </reaction>
</comment>
<evidence type="ECO:0000313" key="32">
    <source>
        <dbReference type="EMBL" id="AAM51650.1"/>
    </source>
</evidence>
<reference evidence="32" key="1">
    <citation type="submission" date="2002-05" db="EMBL/GenBank/DDBJ databases">
        <title>Infectious molecular clones of North American maedi-visna strain 85/34.</title>
        <authorList>
            <person name="Hotzel I."/>
            <person name="Cheevers W.P."/>
        </authorList>
    </citation>
    <scope>NUCLEOTIDE SEQUENCE</scope>
    <source>
        <strain evidence="32">85/34</strain>
    </source>
</reference>
<dbReference type="GO" id="GO:0003677">
    <property type="term" value="F:DNA binding"/>
    <property type="evidence" value="ECO:0007669"/>
    <property type="project" value="UniProtKB-KW"/>
</dbReference>
<dbReference type="GO" id="GO:0004523">
    <property type="term" value="F:RNA-DNA hybrid ribonuclease activity"/>
    <property type="evidence" value="ECO:0007669"/>
    <property type="project" value="InterPro"/>
</dbReference>
<keyword evidence="19" id="KW-1160">Virus entry into host cell</keyword>
<dbReference type="SUPFAM" id="SSF46919">
    <property type="entry name" value="N-terminal Zn binding domain of HIV integrase"/>
    <property type="match status" value="1"/>
</dbReference>
<gene>
    <name evidence="32" type="primary">pol</name>
</gene>
<keyword evidence="10 23" id="KW-0863">Zinc-finger</keyword>
<dbReference type="GO" id="GO:0035613">
    <property type="term" value="F:RNA stem-loop binding"/>
    <property type="evidence" value="ECO:0007669"/>
    <property type="project" value="TreeGrafter"/>
</dbReference>
<evidence type="ECO:0000256" key="19">
    <source>
        <dbReference type="ARBA" id="ARBA00023296"/>
    </source>
</evidence>
<accession>Q8J4V1</accession>
<dbReference type="InterPro" id="IPR001995">
    <property type="entry name" value="Peptidase_A2_cat"/>
</dbReference>
<feature type="domain" description="Integrase-type" evidence="31">
    <location>
        <begin position="1063"/>
        <end position="1115"/>
    </location>
</feature>